<gene>
    <name evidence="1" type="ORF">QYH67_05915</name>
    <name evidence="2" type="ORF">QYH67_07405</name>
</gene>
<sequence>MKTRNIDLLQKLSRKDKSTVIHHRSNKRILGPSISKWPKSIQARTSFGHWEIDTFIGTKNKTCDFNPDKTSYSIREAYVD</sequence>
<dbReference type="RefSeq" id="WP_150888332.1">
    <property type="nucleotide sequence ID" value="NZ_CAKZJA010000015.1"/>
</dbReference>
<dbReference type="Proteomes" id="UP001171687">
    <property type="component" value="Unassembled WGS sequence"/>
</dbReference>
<name>A0AAW7MDN5_9STAP</name>
<dbReference type="AlphaFoldDB" id="A0AAW7MDN5"/>
<reference evidence="2" key="1">
    <citation type="submission" date="2023-07" db="EMBL/GenBank/DDBJ databases">
        <title>Evaluation of the beneficial properties of pineapple isolates.</title>
        <authorList>
            <person name="Adefiranye O."/>
        </authorList>
    </citation>
    <scope>NUCLEOTIDE SEQUENCE</scope>
    <source>
        <strain evidence="2">PAPLE_T1</strain>
    </source>
</reference>
<organism evidence="2 3">
    <name type="scientific">Staphylococcus auricularis</name>
    <dbReference type="NCBI Taxonomy" id="29379"/>
    <lineage>
        <taxon>Bacteria</taxon>
        <taxon>Bacillati</taxon>
        <taxon>Bacillota</taxon>
        <taxon>Bacilli</taxon>
        <taxon>Bacillales</taxon>
        <taxon>Staphylococcaceae</taxon>
        <taxon>Staphylococcus</taxon>
    </lineage>
</organism>
<accession>A0AAW7MDN5</accession>
<proteinExistence type="predicted"/>
<evidence type="ECO:0000313" key="1">
    <source>
        <dbReference type="EMBL" id="MDN4533111.1"/>
    </source>
</evidence>
<evidence type="ECO:0000313" key="2">
    <source>
        <dbReference type="EMBL" id="MDN4533387.1"/>
    </source>
</evidence>
<evidence type="ECO:0000313" key="3">
    <source>
        <dbReference type="Proteomes" id="UP001171687"/>
    </source>
</evidence>
<comment type="caution">
    <text evidence="2">The sequence shown here is derived from an EMBL/GenBank/DDBJ whole genome shotgun (WGS) entry which is preliminary data.</text>
</comment>
<protein>
    <recommendedName>
        <fullName evidence="4">IS30 family transposase</fullName>
    </recommendedName>
</protein>
<dbReference type="EMBL" id="JAUHQC010000009">
    <property type="protein sequence ID" value="MDN4533111.1"/>
    <property type="molecule type" value="Genomic_DNA"/>
</dbReference>
<evidence type="ECO:0008006" key="4">
    <source>
        <dbReference type="Google" id="ProtNLM"/>
    </source>
</evidence>
<dbReference type="EMBL" id="JAUHQC010000010">
    <property type="protein sequence ID" value="MDN4533387.1"/>
    <property type="molecule type" value="Genomic_DNA"/>
</dbReference>